<keyword evidence="5" id="KW-0732">Signal</keyword>
<evidence type="ECO:0000256" key="5">
    <source>
        <dbReference type="SAM" id="SignalP"/>
    </source>
</evidence>
<organism evidence="7 8">
    <name type="scientific">Duganella flavida</name>
    <dbReference type="NCBI Taxonomy" id="2692175"/>
    <lineage>
        <taxon>Bacteria</taxon>
        <taxon>Pseudomonadati</taxon>
        <taxon>Pseudomonadota</taxon>
        <taxon>Betaproteobacteria</taxon>
        <taxon>Burkholderiales</taxon>
        <taxon>Oxalobacteraceae</taxon>
        <taxon>Telluria group</taxon>
        <taxon>Duganella</taxon>
    </lineage>
</organism>
<dbReference type="PANTHER" id="PTHR43808">
    <property type="entry name" value="ACETYLORNITHINE DEACETYLASE"/>
    <property type="match status" value="1"/>
</dbReference>
<keyword evidence="3 7" id="KW-0378">Hydrolase</keyword>
<feature type="chain" id="PRO_5026710389" evidence="5">
    <location>
        <begin position="21"/>
        <end position="432"/>
    </location>
</feature>
<dbReference type="EMBL" id="WWCN01000009">
    <property type="protein sequence ID" value="MYM24102.1"/>
    <property type="molecule type" value="Genomic_DNA"/>
</dbReference>
<dbReference type="InterPro" id="IPR036264">
    <property type="entry name" value="Bact_exopeptidase_dim_dom"/>
</dbReference>
<dbReference type="SUPFAM" id="SSF55031">
    <property type="entry name" value="Bacterial exopeptidase dimerisation domain"/>
    <property type="match status" value="1"/>
</dbReference>
<dbReference type="InterPro" id="IPR050072">
    <property type="entry name" value="Peptidase_M20A"/>
</dbReference>
<keyword evidence="8" id="KW-1185">Reference proteome</keyword>
<dbReference type="InterPro" id="IPR001261">
    <property type="entry name" value="ArgE/DapE_CS"/>
</dbReference>
<dbReference type="PANTHER" id="PTHR43808:SF32">
    <property type="entry name" value="ARGE_DAPE-RELATED DEACYLASE"/>
    <property type="match status" value="1"/>
</dbReference>
<sequence>MKLKPFAFAVLGLMLGAARAEGLSPAEQKIVAEVKAHSAQGLQLLERSVNINSGTMNHDGVRAVGRLFDEQFLSLGFKTRWSSMPATMQRAGHLIATREGKQGKRLLLIGHLDTVFEKDSQVQLWQRNGDRVRGQGVNDMKGGDVIIIEALRALHRVGALDNTNITVVFSGDEENAGEPIEVSRADMVNAAKHSDIALAFEGTVRNKDGKDTGTIGRRASSSWQLKVSGKQGHSSGIFTEGAGYGAIYETARILDAFRQQLREPDLTYSPGLIVGGTDASTNALGTTGQAAGKDNVISRTATVEGDLRYLSYEQRDRVHAKMKSIASQNLPGTSASITFHDAYPPMSPTDGNLAVLKVYSQASKDAGLGEIPALPPGQRGAGDVQFVAPLLDSLDGLGAVGNGAHSPDEDLEIASIERATIRTAIMLYRLTR</sequence>
<dbReference type="GO" id="GO:0046872">
    <property type="term" value="F:metal ion binding"/>
    <property type="evidence" value="ECO:0007669"/>
    <property type="project" value="UniProtKB-KW"/>
</dbReference>
<evidence type="ECO:0000259" key="6">
    <source>
        <dbReference type="Pfam" id="PF07687"/>
    </source>
</evidence>
<evidence type="ECO:0000313" key="7">
    <source>
        <dbReference type="EMBL" id="MYM24102.1"/>
    </source>
</evidence>
<evidence type="ECO:0000256" key="3">
    <source>
        <dbReference type="ARBA" id="ARBA00022801"/>
    </source>
</evidence>
<name>A0A6L8KE38_9BURK</name>
<evidence type="ECO:0000256" key="4">
    <source>
        <dbReference type="ARBA" id="ARBA00022833"/>
    </source>
</evidence>
<keyword evidence="4" id="KW-0862">Zinc</keyword>
<accession>A0A6L8KE38</accession>
<dbReference type="Proteomes" id="UP000479335">
    <property type="component" value="Unassembled WGS sequence"/>
</dbReference>
<dbReference type="Gene3D" id="3.30.70.360">
    <property type="match status" value="1"/>
</dbReference>
<keyword evidence="2" id="KW-0479">Metal-binding</keyword>
<dbReference type="AlphaFoldDB" id="A0A6L8KE38"/>
<reference evidence="7 8" key="1">
    <citation type="submission" date="2019-12" db="EMBL/GenBank/DDBJ databases">
        <title>Novel species isolated from a subtropical stream in China.</title>
        <authorList>
            <person name="Lu H."/>
        </authorList>
    </citation>
    <scope>NUCLEOTIDE SEQUENCE [LARGE SCALE GENOMIC DNA]</scope>
    <source>
        <strain evidence="7 8">FT135W</strain>
    </source>
</reference>
<evidence type="ECO:0000256" key="1">
    <source>
        <dbReference type="ARBA" id="ARBA00001947"/>
    </source>
</evidence>
<dbReference type="PROSITE" id="PS00758">
    <property type="entry name" value="ARGE_DAPE_CPG2_1"/>
    <property type="match status" value="1"/>
</dbReference>
<dbReference type="SUPFAM" id="SSF53187">
    <property type="entry name" value="Zn-dependent exopeptidases"/>
    <property type="match status" value="1"/>
</dbReference>
<evidence type="ECO:0000256" key="2">
    <source>
        <dbReference type="ARBA" id="ARBA00022723"/>
    </source>
</evidence>
<dbReference type="RefSeq" id="WP_161007580.1">
    <property type="nucleotide sequence ID" value="NZ_WWCN01000009.1"/>
</dbReference>
<feature type="domain" description="Peptidase M20 dimerisation" evidence="6">
    <location>
        <begin position="215"/>
        <end position="331"/>
    </location>
</feature>
<dbReference type="InterPro" id="IPR011650">
    <property type="entry name" value="Peptidase_M20_dimer"/>
</dbReference>
<proteinExistence type="predicted"/>
<feature type="signal peptide" evidence="5">
    <location>
        <begin position="1"/>
        <end position="20"/>
    </location>
</feature>
<dbReference type="Gene3D" id="3.40.630.10">
    <property type="entry name" value="Zn peptidases"/>
    <property type="match status" value="1"/>
</dbReference>
<dbReference type="InterPro" id="IPR002933">
    <property type="entry name" value="Peptidase_M20"/>
</dbReference>
<protein>
    <submittedName>
        <fullName evidence="7">M20/M25/M40 family metallo-hydrolase</fullName>
    </submittedName>
</protein>
<gene>
    <name evidence="7" type="ORF">GTP46_15750</name>
</gene>
<dbReference type="Pfam" id="PF01546">
    <property type="entry name" value="Peptidase_M20"/>
    <property type="match status" value="1"/>
</dbReference>
<comment type="caution">
    <text evidence="7">The sequence shown here is derived from an EMBL/GenBank/DDBJ whole genome shotgun (WGS) entry which is preliminary data.</text>
</comment>
<dbReference type="Pfam" id="PF07687">
    <property type="entry name" value="M20_dimer"/>
    <property type="match status" value="1"/>
</dbReference>
<comment type="cofactor">
    <cofactor evidence="1">
        <name>Zn(2+)</name>
        <dbReference type="ChEBI" id="CHEBI:29105"/>
    </cofactor>
</comment>
<evidence type="ECO:0000313" key="8">
    <source>
        <dbReference type="Proteomes" id="UP000479335"/>
    </source>
</evidence>
<dbReference type="GO" id="GO:0016787">
    <property type="term" value="F:hydrolase activity"/>
    <property type="evidence" value="ECO:0007669"/>
    <property type="project" value="UniProtKB-KW"/>
</dbReference>